<accession>A0A8S4A3V5</accession>
<feature type="non-terminal residue" evidence="2">
    <location>
        <position position="125"/>
    </location>
</feature>
<dbReference type="Proteomes" id="UP000678393">
    <property type="component" value="Unassembled WGS sequence"/>
</dbReference>
<comment type="caution">
    <text evidence="2">The sequence shown here is derived from an EMBL/GenBank/DDBJ whole genome shotgun (WGS) entry which is preliminary data.</text>
</comment>
<gene>
    <name evidence="2" type="ORF">CUNI_LOCUS20586</name>
</gene>
<proteinExistence type="predicted"/>
<feature type="transmembrane region" description="Helical" evidence="1">
    <location>
        <begin position="44"/>
        <end position="67"/>
    </location>
</feature>
<feature type="non-terminal residue" evidence="2">
    <location>
        <position position="1"/>
    </location>
</feature>
<keyword evidence="1" id="KW-0812">Transmembrane</keyword>
<evidence type="ECO:0000256" key="1">
    <source>
        <dbReference type="SAM" id="Phobius"/>
    </source>
</evidence>
<dbReference type="AlphaFoldDB" id="A0A8S4A3V5"/>
<protein>
    <submittedName>
        <fullName evidence="2">Uncharacterized protein</fullName>
    </submittedName>
</protein>
<keyword evidence="1" id="KW-1133">Transmembrane helix</keyword>
<keyword evidence="3" id="KW-1185">Reference proteome</keyword>
<dbReference type="EMBL" id="CAJHNH020007846">
    <property type="protein sequence ID" value="CAG5135028.1"/>
    <property type="molecule type" value="Genomic_DNA"/>
</dbReference>
<sequence>PADVTFVPTLLPSDPDSLPKPVITLAEKSSDAHFLWGTASVFELQISLAVTSGILITVLVTVFSVCVRQRLKHRPHVPSKRMCGAPVVNTKCHSFQEELPLTGLRLVENPYYNRSRSKKHLRTNT</sequence>
<reference evidence="2" key="1">
    <citation type="submission" date="2021-04" db="EMBL/GenBank/DDBJ databases">
        <authorList>
            <consortium name="Molecular Ecology Group"/>
        </authorList>
    </citation>
    <scope>NUCLEOTIDE SEQUENCE</scope>
</reference>
<keyword evidence="1" id="KW-0472">Membrane</keyword>
<evidence type="ECO:0000313" key="3">
    <source>
        <dbReference type="Proteomes" id="UP000678393"/>
    </source>
</evidence>
<organism evidence="2 3">
    <name type="scientific">Candidula unifasciata</name>
    <dbReference type="NCBI Taxonomy" id="100452"/>
    <lineage>
        <taxon>Eukaryota</taxon>
        <taxon>Metazoa</taxon>
        <taxon>Spiralia</taxon>
        <taxon>Lophotrochozoa</taxon>
        <taxon>Mollusca</taxon>
        <taxon>Gastropoda</taxon>
        <taxon>Heterobranchia</taxon>
        <taxon>Euthyneura</taxon>
        <taxon>Panpulmonata</taxon>
        <taxon>Eupulmonata</taxon>
        <taxon>Stylommatophora</taxon>
        <taxon>Helicina</taxon>
        <taxon>Helicoidea</taxon>
        <taxon>Geomitridae</taxon>
        <taxon>Candidula</taxon>
    </lineage>
</organism>
<evidence type="ECO:0000313" key="2">
    <source>
        <dbReference type="EMBL" id="CAG5135028.1"/>
    </source>
</evidence>
<name>A0A8S4A3V5_9EUPU</name>